<sequence>MMCRNLSMRAKMGVHSGSRLTEENLRLHSFTQLKIDSACELREQPTWVSAPKPFAQSDNDFDGSDDEDLDNIALRREASLEALQAYGGCFASGFLAMQDPLPWTSRRKGHTTKKRHEDVEGLDLERLASEMASNDTESAKTTWSSLHIHIGYPRPDSDTLSQADIQSLKSDRKWSWRNIGKKRRSVEKWSKE</sequence>
<dbReference type="Proteomes" id="UP001140560">
    <property type="component" value="Unassembled WGS sequence"/>
</dbReference>
<organism evidence="1 2">
    <name type="scientific">Neocucurbitaria cava</name>
    <dbReference type="NCBI Taxonomy" id="798079"/>
    <lineage>
        <taxon>Eukaryota</taxon>
        <taxon>Fungi</taxon>
        <taxon>Dikarya</taxon>
        <taxon>Ascomycota</taxon>
        <taxon>Pezizomycotina</taxon>
        <taxon>Dothideomycetes</taxon>
        <taxon>Pleosporomycetidae</taxon>
        <taxon>Pleosporales</taxon>
        <taxon>Pleosporineae</taxon>
        <taxon>Cucurbitariaceae</taxon>
        <taxon>Neocucurbitaria</taxon>
    </lineage>
</organism>
<keyword evidence="2" id="KW-1185">Reference proteome</keyword>
<evidence type="ECO:0000313" key="2">
    <source>
        <dbReference type="Proteomes" id="UP001140560"/>
    </source>
</evidence>
<accession>A0A9W9CND5</accession>
<dbReference type="AlphaFoldDB" id="A0A9W9CND5"/>
<proteinExistence type="predicted"/>
<evidence type="ECO:0000313" key="1">
    <source>
        <dbReference type="EMBL" id="KAJ4373004.1"/>
    </source>
</evidence>
<protein>
    <submittedName>
        <fullName evidence="1">Uncharacterized protein</fullName>
    </submittedName>
</protein>
<reference evidence="1" key="1">
    <citation type="submission" date="2022-10" db="EMBL/GenBank/DDBJ databases">
        <title>Tapping the CABI collections for fungal endophytes: first genome assemblies for Collariella, Neodidymelliopsis, Ascochyta clinopodiicola, Didymella pomorum, Didymosphaeria variabile, Neocosmospora piperis and Neocucurbitaria cava.</title>
        <authorList>
            <person name="Hill R."/>
        </authorList>
    </citation>
    <scope>NUCLEOTIDE SEQUENCE</scope>
    <source>
        <strain evidence="1">IMI 356814</strain>
    </source>
</reference>
<dbReference type="OrthoDB" id="3778648at2759"/>
<name>A0A9W9CND5_9PLEO</name>
<dbReference type="EMBL" id="JAPEUY010000005">
    <property type="protein sequence ID" value="KAJ4373004.1"/>
    <property type="molecule type" value="Genomic_DNA"/>
</dbReference>
<comment type="caution">
    <text evidence="1">The sequence shown here is derived from an EMBL/GenBank/DDBJ whole genome shotgun (WGS) entry which is preliminary data.</text>
</comment>
<gene>
    <name evidence="1" type="ORF">N0V83_003295</name>
</gene>